<sequence>MRTLGAFLMATFMAFPTFAAETTTPAPQDISYLSIEFGEAPLDETIWVEIGINAPSDKALKIDELSIFGEMYTATTNCGDTVDPDKYCVIDLYFTPKTLGEHYGEMYIGTSEGNILLKLYGSGVEAAPE</sequence>
<dbReference type="AlphaFoldDB" id="Q6MJV9"/>
<proteinExistence type="predicted"/>
<dbReference type="HOGENOM" id="CLU_2080136_0_0_7"/>
<evidence type="ECO:0000313" key="3">
    <source>
        <dbReference type="Proteomes" id="UP000008080"/>
    </source>
</evidence>
<organism evidence="2 3">
    <name type="scientific">Bdellovibrio bacteriovorus (strain ATCC 15356 / DSM 50701 / NCIMB 9529 / HD100)</name>
    <dbReference type="NCBI Taxonomy" id="264462"/>
    <lineage>
        <taxon>Bacteria</taxon>
        <taxon>Pseudomonadati</taxon>
        <taxon>Bdellovibrionota</taxon>
        <taxon>Bdellovibrionia</taxon>
        <taxon>Bdellovibrionales</taxon>
        <taxon>Pseudobdellovibrionaceae</taxon>
        <taxon>Bdellovibrio</taxon>
    </lineage>
</organism>
<keyword evidence="1" id="KW-0732">Signal</keyword>
<dbReference type="RefSeq" id="WP_011165053.1">
    <property type="nucleotide sequence ID" value="NC_005363.1"/>
</dbReference>
<dbReference type="EMBL" id="BX842653">
    <property type="protein sequence ID" value="CAE80450.1"/>
    <property type="molecule type" value="Genomic_DNA"/>
</dbReference>
<dbReference type="InterPro" id="IPR013783">
    <property type="entry name" value="Ig-like_fold"/>
</dbReference>
<feature type="chain" id="PRO_5004277610" evidence="1">
    <location>
        <begin position="20"/>
        <end position="129"/>
    </location>
</feature>
<evidence type="ECO:0000313" key="2">
    <source>
        <dbReference type="EMBL" id="CAE80450.1"/>
    </source>
</evidence>
<reference evidence="2 3" key="1">
    <citation type="journal article" date="2004" name="Science">
        <title>A predator unmasked: life cycle of Bdellovibrio bacteriovorus from a genomic perspective.</title>
        <authorList>
            <person name="Rendulic S."/>
            <person name="Jagtap P."/>
            <person name="Rosinus A."/>
            <person name="Eppinger M."/>
            <person name="Baar C."/>
            <person name="Lanz C."/>
            <person name="Keller H."/>
            <person name="Lambert C."/>
            <person name="Evans K.J."/>
            <person name="Goesmann A."/>
            <person name="Meyer F."/>
            <person name="Sockett R.E."/>
            <person name="Schuster S.C."/>
        </authorList>
    </citation>
    <scope>NUCLEOTIDE SEQUENCE [LARGE SCALE GENOMIC DNA]</scope>
    <source>
        <strain evidence="3">ATCC 15356 / DSM 50701 / NCIMB 9529 / HD100</strain>
    </source>
</reference>
<dbReference type="STRING" id="264462.Bd2658"/>
<keyword evidence="3" id="KW-1185">Reference proteome</keyword>
<accession>Q6MJV9</accession>
<name>Q6MJV9_BDEBA</name>
<feature type="signal peptide" evidence="1">
    <location>
        <begin position="1"/>
        <end position="19"/>
    </location>
</feature>
<dbReference type="Proteomes" id="UP000008080">
    <property type="component" value="Chromosome"/>
</dbReference>
<evidence type="ECO:0000256" key="1">
    <source>
        <dbReference type="SAM" id="SignalP"/>
    </source>
</evidence>
<gene>
    <name evidence="2" type="ordered locus">Bd2658</name>
</gene>
<dbReference type="Gene3D" id="2.60.40.10">
    <property type="entry name" value="Immunoglobulins"/>
    <property type="match status" value="1"/>
</dbReference>
<dbReference type="GeneID" id="93013549"/>
<dbReference type="KEGG" id="bba:Bd2658"/>
<protein>
    <submittedName>
        <fullName evidence="2">Uncharacterized protein</fullName>
    </submittedName>
</protein>